<dbReference type="KEGG" id="pbv:AR543_01810"/>
<proteinExistence type="predicted"/>
<accession>A0A172ZB90</accession>
<dbReference type="AlphaFoldDB" id="A0A172ZB90"/>
<name>A0A172ZB90_9BACL</name>
<gene>
    <name evidence="1" type="ORF">AR543_01810</name>
</gene>
<organism evidence="1 2">
    <name type="scientific">Paenibacillus bovis</name>
    <dbReference type="NCBI Taxonomy" id="1616788"/>
    <lineage>
        <taxon>Bacteria</taxon>
        <taxon>Bacillati</taxon>
        <taxon>Bacillota</taxon>
        <taxon>Bacilli</taxon>
        <taxon>Bacillales</taxon>
        <taxon>Paenibacillaceae</taxon>
        <taxon>Paenibacillus</taxon>
    </lineage>
</organism>
<reference evidence="2" key="1">
    <citation type="submission" date="2015-10" db="EMBL/GenBank/DDBJ databases">
        <title>Genome of Paenibacillus bovis sp. nov.</title>
        <authorList>
            <person name="Wu Z."/>
            <person name="Gao C."/>
            <person name="Liu Z."/>
            <person name="Zheng H."/>
        </authorList>
    </citation>
    <scope>NUCLEOTIDE SEQUENCE [LARGE SCALE GENOMIC DNA]</scope>
    <source>
        <strain evidence="2">BD3526</strain>
    </source>
</reference>
<evidence type="ECO:0000313" key="2">
    <source>
        <dbReference type="Proteomes" id="UP000078148"/>
    </source>
</evidence>
<reference evidence="1 2" key="2">
    <citation type="journal article" date="2016" name="Int. J. Syst. Evol. Microbiol.">
        <title>Paenibacillus bovis sp. nov., isolated from raw yak (Bos grunniens) milk.</title>
        <authorList>
            <person name="Gao C."/>
            <person name="Han J."/>
            <person name="Liu Z."/>
            <person name="Xu X."/>
            <person name="Hang F."/>
            <person name="Wu Z."/>
        </authorList>
    </citation>
    <scope>NUCLEOTIDE SEQUENCE [LARGE SCALE GENOMIC DNA]</scope>
    <source>
        <strain evidence="1 2">BD3526</strain>
    </source>
</reference>
<dbReference type="EMBL" id="CP013023">
    <property type="protein sequence ID" value="ANF94888.1"/>
    <property type="molecule type" value="Genomic_DNA"/>
</dbReference>
<protein>
    <submittedName>
        <fullName evidence="1">Uncharacterized protein</fullName>
    </submittedName>
</protein>
<sequence length="124" mass="14922">MIRKIKHVWITIRVTFQYEKMELNRILLQILQNKKQSTWQIIDPIQLCSYFFVLVVPYYSISMTKLCHALGDVFTNESAYSLSKNNEEQRIHWIETYGQIPFLFRKEVFVHELIGVILYCWDSV</sequence>
<evidence type="ECO:0000313" key="1">
    <source>
        <dbReference type="EMBL" id="ANF94888.1"/>
    </source>
</evidence>
<keyword evidence="2" id="KW-1185">Reference proteome</keyword>
<dbReference type="Proteomes" id="UP000078148">
    <property type="component" value="Chromosome"/>
</dbReference>